<dbReference type="InterPro" id="IPR033399">
    <property type="entry name" value="TP_0789-like"/>
</dbReference>
<evidence type="ECO:0000256" key="1">
    <source>
        <dbReference type="SAM" id="SignalP"/>
    </source>
</evidence>
<keyword evidence="1" id="KW-0732">Signal</keyword>
<name>A0A2N5Y1B3_9GAMM</name>
<comment type="caution">
    <text evidence="3">The sequence shown here is derived from an EMBL/GenBank/DDBJ whole genome shotgun (WGS) entry which is preliminary data.</text>
</comment>
<evidence type="ECO:0000313" key="4">
    <source>
        <dbReference type="Proteomes" id="UP000234845"/>
    </source>
</evidence>
<accession>A0A2N5Y1B3</accession>
<feature type="signal peptide" evidence="1">
    <location>
        <begin position="1"/>
        <end position="21"/>
    </location>
</feature>
<gene>
    <name evidence="3" type="ORF">CWI75_10360</name>
</gene>
<feature type="domain" description="Uncharacterized protein TP-0789" evidence="2">
    <location>
        <begin position="77"/>
        <end position="257"/>
    </location>
</feature>
<dbReference type="EMBL" id="PKLZ01000008">
    <property type="protein sequence ID" value="PLW82182.1"/>
    <property type="molecule type" value="Genomic_DNA"/>
</dbReference>
<evidence type="ECO:0000313" key="3">
    <source>
        <dbReference type="EMBL" id="PLW82182.1"/>
    </source>
</evidence>
<keyword evidence="3" id="KW-0449">Lipoprotein</keyword>
<feature type="chain" id="PRO_5014891826" evidence="1">
    <location>
        <begin position="22"/>
        <end position="261"/>
    </location>
</feature>
<dbReference type="CDD" id="cd16329">
    <property type="entry name" value="LolA_like"/>
    <property type="match status" value="1"/>
</dbReference>
<protein>
    <submittedName>
        <fullName evidence="3">Outer membrane lipoprotein-sorting protein</fullName>
    </submittedName>
</protein>
<proteinExistence type="predicted"/>
<reference evidence="4" key="1">
    <citation type="submission" date="2017-11" db="EMBL/GenBank/DDBJ databases">
        <title>The draft genome sequence of Chromatocurvus sp. F02.</title>
        <authorList>
            <person name="Du Z.-J."/>
            <person name="Chang Y.-Q."/>
        </authorList>
    </citation>
    <scope>NUCLEOTIDE SEQUENCE [LARGE SCALE GENOMIC DNA]</scope>
    <source>
        <strain evidence="4">F02</strain>
    </source>
</reference>
<dbReference type="AlphaFoldDB" id="A0A2N5Y1B3"/>
<dbReference type="OrthoDB" id="9803781at2"/>
<organism evidence="3 4">
    <name type="scientific">Kineobactrum sediminis</name>
    <dbReference type="NCBI Taxonomy" id="1905677"/>
    <lineage>
        <taxon>Bacteria</taxon>
        <taxon>Pseudomonadati</taxon>
        <taxon>Pseudomonadota</taxon>
        <taxon>Gammaproteobacteria</taxon>
        <taxon>Cellvibrionales</taxon>
        <taxon>Halieaceae</taxon>
        <taxon>Kineobactrum</taxon>
    </lineage>
</organism>
<sequence>MGSRFLAGAFVCLVCCSLWLATPGFGEDQRGGEPDARAILQAAIDHWRGTSSYAEVTMIIHRPEWERRMAMRAWTRGEDHSLVRVMAPPRDGGSGTLLIDKDMWSFAPNINRVVKVPSSMMAQSWMGSDFSNQDIARADDILDHYEHRLLQTETTENGLVYYIEAIPHEMAPVVWGRQVVQVREDHLVLQEDYYDQDDRLVKRLVTHDIATMDDRAVARVQRMSKLEEPGEWTEVRIDAIDFGVELEDRVFTLSNLRNPRQ</sequence>
<dbReference type="Gene3D" id="2.50.20.10">
    <property type="entry name" value="Lipoprotein localisation LolA/LolB/LppX"/>
    <property type="match status" value="1"/>
</dbReference>
<evidence type="ECO:0000259" key="2">
    <source>
        <dbReference type="Pfam" id="PF17131"/>
    </source>
</evidence>
<keyword evidence="4" id="KW-1185">Reference proteome</keyword>
<dbReference type="Pfam" id="PF17131">
    <property type="entry name" value="LolA_like"/>
    <property type="match status" value="1"/>
</dbReference>
<dbReference type="Proteomes" id="UP000234845">
    <property type="component" value="Unassembled WGS sequence"/>
</dbReference>
<dbReference type="RefSeq" id="WP_101521434.1">
    <property type="nucleotide sequence ID" value="NZ_PKLZ01000008.1"/>
</dbReference>